<dbReference type="PANTHER" id="PTHR34144">
    <property type="entry name" value="CHROMOSOME 8, WHOLE GENOME SHOTGUN SEQUENCE"/>
    <property type="match status" value="1"/>
</dbReference>
<evidence type="ECO:0000256" key="1">
    <source>
        <dbReference type="SAM" id="Phobius"/>
    </source>
</evidence>
<accession>A0A6H0XMI4</accession>
<organism evidence="2 3">
    <name type="scientific">Peltaster fructicola</name>
    <dbReference type="NCBI Taxonomy" id="286661"/>
    <lineage>
        <taxon>Eukaryota</taxon>
        <taxon>Fungi</taxon>
        <taxon>Dikarya</taxon>
        <taxon>Ascomycota</taxon>
        <taxon>Pezizomycotina</taxon>
        <taxon>Dothideomycetes</taxon>
        <taxon>Dothideomycetes incertae sedis</taxon>
        <taxon>Peltaster</taxon>
    </lineage>
</organism>
<keyword evidence="1" id="KW-1133">Transmembrane helix</keyword>
<dbReference type="OrthoDB" id="262547at2759"/>
<protein>
    <recommendedName>
        <fullName evidence="4">Glycosyltransferase family 69 protein</fullName>
    </recommendedName>
</protein>
<evidence type="ECO:0000313" key="2">
    <source>
        <dbReference type="EMBL" id="QIW95850.1"/>
    </source>
</evidence>
<keyword evidence="1" id="KW-0812">Transmembrane</keyword>
<name>A0A6H0XMI4_9PEZI</name>
<evidence type="ECO:0000313" key="3">
    <source>
        <dbReference type="Proteomes" id="UP000503462"/>
    </source>
</evidence>
<feature type="transmembrane region" description="Helical" evidence="1">
    <location>
        <begin position="12"/>
        <end position="33"/>
    </location>
</feature>
<sequence length="501" mass="56274">MPLWTSKAAQYWILAIASSVTFITFLALNFVSYTSLPGIPALQIDAVRSSHKFEAFELEGISIALPFPECPASLENEQRLSWLIDTLDTRIRVLSDEKERPACHLTLGRFDPVLRLTSRSRLSHPISFAINLRDSQHVLPSQMRALLTAIHYLLPNHAVYLSIYENDSKDTTKRMLAELAAALEKIGIDGLWITSSGMHSGINMATRINRLAEIRNAALRPLLPHAGAGTVIFLNDVILCASDIFELILQSQTQSADVVLGVDWAESHIPSQPYVYDAWVLRGINGQMVYKQHKDTPWPMVPPTGRDWLTHAFSTQSEENHSRWLNNLPFPVYAGWGGIVALRADLFVEHGLRFRSSKHTGWTGGSVSGSMGKWGKLVTDWDYMNGDCPGDSECGLVMRDIWNIRAGRARVVLASQVNTAYSIREWKAARLILPFIPREDRFTAEELINWTKVTIPEGVICMPTRTEDGTAHDAHDTKLFRYLTLKPLYEPTIKPNVAYGR</sequence>
<dbReference type="AlphaFoldDB" id="A0A6H0XMI4"/>
<keyword evidence="3" id="KW-1185">Reference proteome</keyword>
<dbReference type="InterPro" id="IPR021047">
    <property type="entry name" value="Mannosyltransferase_CMT1"/>
</dbReference>
<proteinExistence type="predicted"/>
<gene>
    <name evidence="2" type="ORF">AMS68_001368</name>
</gene>
<dbReference type="Pfam" id="PF11735">
    <property type="entry name" value="CAP59_mtransfer"/>
    <property type="match status" value="1"/>
</dbReference>
<reference evidence="2 3" key="1">
    <citation type="journal article" date="2016" name="Sci. Rep.">
        <title>Peltaster fructicola genome reveals evolution from an invasive phytopathogen to an ectophytic parasite.</title>
        <authorList>
            <person name="Xu C."/>
            <person name="Chen H."/>
            <person name="Gleason M.L."/>
            <person name="Xu J.R."/>
            <person name="Liu H."/>
            <person name="Zhang R."/>
            <person name="Sun G."/>
        </authorList>
    </citation>
    <scope>NUCLEOTIDE SEQUENCE [LARGE SCALE GENOMIC DNA]</scope>
    <source>
        <strain evidence="2 3">LNHT1506</strain>
    </source>
</reference>
<dbReference type="PANTHER" id="PTHR34144:SF7">
    <property type="entry name" value="EXPORT PROTEIN (CAP59), PUTATIVE (AFU_ORTHOLOGUE AFUA_7G05020)-RELATED"/>
    <property type="match status" value="1"/>
</dbReference>
<dbReference type="Proteomes" id="UP000503462">
    <property type="component" value="Chromosome 1"/>
</dbReference>
<evidence type="ECO:0008006" key="4">
    <source>
        <dbReference type="Google" id="ProtNLM"/>
    </source>
</evidence>
<dbReference type="EMBL" id="CP051139">
    <property type="protein sequence ID" value="QIW95850.1"/>
    <property type="molecule type" value="Genomic_DNA"/>
</dbReference>
<keyword evidence="1" id="KW-0472">Membrane</keyword>